<protein>
    <submittedName>
        <fullName evidence="1">Uncharacterized protein</fullName>
    </submittedName>
</protein>
<accession>A0ABQ9J270</accession>
<dbReference type="Proteomes" id="UP001162164">
    <property type="component" value="Unassembled WGS sequence"/>
</dbReference>
<dbReference type="EMBL" id="JAPWTJ010001516">
    <property type="protein sequence ID" value="KAJ8971175.1"/>
    <property type="molecule type" value="Genomic_DNA"/>
</dbReference>
<comment type="caution">
    <text evidence="1">The sequence shown here is derived from an EMBL/GenBank/DDBJ whole genome shotgun (WGS) entry which is preliminary data.</text>
</comment>
<sequence length="75" mass="8815">MLLTYIQSVRSAQVHNKNKIFRCENCVIFNKIVRPYFQLCKDFNTKNTDLARDLVNSMIVHYDFLNVTEETSILG</sequence>
<reference evidence="1" key="1">
    <citation type="journal article" date="2023" name="Insect Mol. Biol.">
        <title>Genome sequencing provides insights into the evolution of gene families encoding plant cell wall-degrading enzymes in longhorned beetles.</title>
        <authorList>
            <person name="Shin N.R."/>
            <person name="Okamura Y."/>
            <person name="Kirsch R."/>
            <person name="Pauchet Y."/>
        </authorList>
    </citation>
    <scope>NUCLEOTIDE SEQUENCE</scope>
    <source>
        <strain evidence="1">MMC_N1</strain>
    </source>
</reference>
<name>A0ABQ9J270_9CUCU</name>
<evidence type="ECO:0000313" key="1">
    <source>
        <dbReference type="EMBL" id="KAJ8971175.1"/>
    </source>
</evidence>
<keyword evidence="2" id="KW-1185">Reference proteome</keyword>
<gene>
    <name evidence="1" type="ORF">NQ317_013370</name>
</gene>
<evidence type="ECO:0000313" key="2">
    <source>
        <dbReference type="Proteomes" id="UP001162164"/>
    </source>
</evidence>
<proteinExistence type="predicted"/>
<organism evidence="1 2">
    <name type="scientific">Molorchus minor</name>
    <dbReference type="NCBI Taxonomy" id="1323400"/>
    <lineage>
        <taxon>Eukaryota</taxon>
        <taxon>Metazoa</taxon>
        <taxon>Ecdysozoa</taxon>
        <taxon>Arthropoda</taxon>
        <taxon>Hexapoda</taxon>
        <taxon>Insecta</taxon>
        <taxon>Pterygota</taxon>
        <taxon>Neoptera</taxon>
        <taxon>Endopterygota</taxon>
        <taxon>Coleoptera</taxon>
        <taxon>Polyphaga</taxon>
        <taxon>Cucujiformia</taxon>
        <taxon>Chrysomeloidea</taxon>
        <taxon>Cerambycidae</taxon>
        <taxon>Lamiinae</taxon>
        <taxon>Monochamini</taxon>
        <taxon>Molorchus</taxon>
    </lineage>
</organism>